<feature type="region of interest" description="Disordered" evidence="2">
    <location>
        <begin position="149"/>
        <end position="180"/>
    </location>
</feature>
<gene>
    <name evidence="4" type="ORF">NJ959_04590</name>
</gene>
<proteinExistence type="predicted"/>
<feature type="transmembrane region" description="Helical" evidence="3">
    <location>
        <begin position="46"/>
        <end position="73"/>
    </location>
</feature>
<reference evidence="4" key="1">
    <citation type="submission" date="2022-06" db="EMBL/GenBank/DDBJ databases">
        <title>New cyanobacteria of genus Symplocastrum in benthos of Lake Baikal.</title>
        <authorList>
            <person name="Sorokovikova E."/>
            <person name="Tikhonova I."/>
            <person name="Krasnopeev A."/>
            <person name="Evseev P."/>
            <person name="Gladkikh A."/>
            <person name="Belykh O."/>
        </authorList>
    </citation>
    <scope>NUCLEOTIDE SEQUENCE</scope>
    <source>
        <strain evidence="4">BBK-W-15</strain>
    </source>
</reference>
<comment type="caution">
    <text evidence="4">The sequence shown here is derived from an EMBL/GenBank/DDBJ whole genome shotgun (WGS) entry which is preliminary data.</text>
</comment>
<feature type="coiled-coil region" evidence="1">
    <location>
        <begin position="202"/>
        <end position="272"/>
    </location>
</feature>
<keyword evidence="1" id="KW-0175">Coiled coil</keyword>
<keyword evidence="3" id="KW-0812">Transmembrane</keyword>
<name>A0AAE3KLJ3_9CYAN</name>
<dbReference type="EMBL" id="JAMZMM010000026">
    <property type="protein sequence ID" value="MCP2727756.1"/>
    <property type="molecule type" value="Genomic_DNA"/>
</dbReference>
<keyword evidence="3" id="KW-1133">Transmembrane helix</keyword>
<feature type="region of interest" description="Disordered" evidence="2">
    <location>
        <begin position="370"/>
        <end position="406"/>
    </location>
</feature>
<evidence type="ECO:0000313" key="4">
    <source>
        <dbReference type="EMBL" id="MCP2727756.1"/>
    </source>
</evidence>
<protein>
    <submittedName>
        <fullName evidence="4">Uncharacterized protein</fullName>
    </submittedName>
</protein>
<evidence type="ECO:0000256" key="3">
    <source>
        <dbReference type="SAM" id="Phobius"/>
    </source>
</evidence>
<keyword evidence="5" id="KW-1185">Reference proteome</keyword>
<dbReference type="AlphaFoldDB" id="A0AAE3KLJ3"/>
<evidence type="ECO:0000313" key="5">
    <source>
        <dbReference type="Proteomes" id="UP001204953"/>
    </source>
</evidence>
<accession>A0AAE3KLJ3</accession>
<keyword evidence="3" id="KW-0472">Membrane</keyword>
<dbReference type="Proteomes" id="UP001204953">
    <property type="component" value="Unassembled WGS sequence"/>
</dbReference>
<dbReference type="RefSeq" id="WP_254010566.1">
    <property type="nucleotide sequence ID" value="NZ_JAMZMM010000026.1"/>
</dbReference>
<feature type="compositionally biased region" description="Polar residues" evidence="2">
    <location>
        <begin position="375"/>
        <end position="384"/>
    </location>
</feature>
<sequence>MEDKLLSTSEPSVSALSQPTGMETAYLPERQSPQKDELLAPENEVLYANAAVVLVAGIAIAIVAVSGVIIVYWQHTENDRQEVIRFGLDQFKEEKEHLEEKISQATIKIFNGIREFFAPIRGRIDANSAQITQSIREKVSAIFNEEIAKPAETTPTIPPTTSPNSTVPAPSVPQTPSQARSQVREPVELAPSVPVSPIPTTLIDLEQRIAQIDLEQKQLLQDINANIDRIDTRITQILEEQKQRLRNLNAKIDSINLQLDQLEDRREQERLAPETERLRQQQRDLDLEIAKATIAEDSYNELWRKHLADIHDPNEREEVIREAAALYRQSYPDEIIDIKNPNPHNVILWSTCIYLALNPKRPPNPGFTVRGLGRNQRSGATSQEALGGFGEGPQPQVGSHTGHGPQEKLPDLGGFGAGEPLEVNDNTSHEPSWLQIPERLGGFELDPQLEVSNVFYINEGESNSDQQPKFTPAQKARIDTIDEIEHNWERRYTLSGDNLDPGHIIKIQDAIRGLQKARDALQASLKNPHLDPVARAAIQSRIDTANRLINRANELLGI</sequence>
<feature type="region of interest" description="Disordered" evidence="2">
    <location>
        <begin position="1"/>
        <end position="20"/>
    </location>
</feature>
<evidence type="ECO:0000256" key="1">
    <source>
        <dbReference type="SAM" id="Coils"/>
    </source>
</evidence>
<organism evidence="4 5">
    <name type="scientific">Limnofasciculus baicalensis BBK-W-15</name>
    <dbReference type="NCBI Taxonomy" id="2699891"/>
    <lineage>
        <taxon>Bacteria</taxon>
        <taxon>Bacillati</taxon>
        <taxon>Cyanobacteriota</taxon>
        <taxon>Cyanophyceae</taxon>
        <taxon>Coleofasciculales</taxon>
        <taxon>Coleofasciculaceae</taxon>
        <taxon>Limnofasciculus</taxon>
        <taxon>Limnofasciculus baicalensis</taxon>
    </lineage>
</organism>
<evidence type="ECO:0000256" key="2">
    <source>
        <dbReference type="SAM" id="MobiDB-lite"/>
    </source>
</evidence>